<accession>A0A8J3MT62</accession>
<dbReference type="Proteomes" id="UP000612362">
    <property type="component" value="Unassembled WGS sequence"/>
</dbReference>
<name>A0A8J3MT62_9CHLR</name>
<evidence type="ECO:0000313" key="2">
    <source>
        <dbReference type="Proteomes" id="UP000612362"/>
    </source>
</evidence>
<reference evidence="1" key="1">
    <citation type="submission" date="2020-10" db="EMBL/GenBank/DDBJ databases">
        <title>Taxonomic study of unclassified bacteria belonging to the class Ktedonobacteria.</title>
        <authorList>
            <person name="Yabe S."/>
            <person name="Wang C.M."/>
            <person name="Zheng Y."/>
            <person name="Sakai Y."/>
            <person name="Cavaletti L."/>
            <person name="Monciardini P."/>
            <person name="Donadio S."/>
        </authorList>
    </citation>
    <scope>NUCLEOTIDE SEQUENCE</scope>
    <source>
        <strain evidence="1">SOSP1-1</strain>
    </source>
</reference>
<dbReference type="InterPro" id="IPR036390">
    <property type="entry name" value="WH_DNA-bd_sf"/>
</dbReference>
<evidence type="ECO:0008006" key="3">
    <source>
        <dbReference type="Google" id="ProtNLM"/>
    </source>
</evidence>
<organism evidence="1 2">
    <name type="scientific">Ktedonospora formicarum</name>
    <dbReference type="NCBI Taxonomy" id="2778364"/>
    <lineage>
        <taxon>Bacteria</taxon>
        <taxon>Bacillati</taxon>
        <taxon>Chloroflexota</taxon>
        <taxon>Ktedonobacteria</taxon>
        <taxon>Ktedonobacterales</taxon>
        <taxon>Ktedonobacteraceae</taxon>
        <taxon>Ktedonospora</taxon>
    </lineage>
</organism>
<dbReference type="RefSeq" id="WP_220197106.1">
    <property type="nucleotide sequence ID" value="NZ_BNJF01000003.1"/>
</dbReference>
<dbReference type="InterPro" id="IPR036388">
    <property type="entry name" value="WH-like_DNA-bd_sf"/>
</dbReference>
<dbReference type="EMBL" id="BNJF01000003">
    <property type="protein sequence ID" value="GHO47877.1"/>
    <property type="molecule type" value="Genomic_DNA"/>
</dbReference>
<sequence>MRSANPTARDLRRINRQTVFHYLYTKGAMSRLELSHLSGLSAGTIANVVSELLAEDLVLEAGFEASEGGRPRTILTLNREYGYFIGGRLARRRSLLSSSTSH</sequence>
<keyword evidence="2" id="KW-1185">Reference proteome</keyword>
<comment type="caution">
    <text evidence="1">The sequence shown here is derived from an EMBL/GenBank/DDBJ whole genome shotgun (WGS) entry which is preliminary data.</text>
</comment>
<protein>
    <recommendedName>
        <fullName evidence="3">Sugar kinase</fullName>
    </recommendedName>
</protein>
<evidence type="ECO:0000313" key="1">
    <source>
        <dbReference type="EMBL" id="GHO47877.1"/>
    </source>
</evidence>
<dbReference type="Gene3D" id="1.10.10.10">
    <property type="entry name" value="Winged helix-like DNA-binding domain superfamily/Winged helix DNA-binding domain"/>
    <property type="match status" value="1"/>
</dbReference>
<dbReference type="SUPFAM" id="SSF46785">
    <property type="entry name" value="Winged helix' DNA-binding domain"/>
    <property type="match status" value="1"/>
</dbReference>
<gene>
    <name evidence="1" type="ORF">KSX_60400</name>
</gene>
<proteinExistence type="predicted"/>
<dbReference type="AlphaFoldDB" id="A0A8J3MT62"/>